<dbReference type="Proteomes" id="UP000652219">
    <property type="component" value="Unassembled WGS sequence"/>
</dbReference>
<evidence type="ECO:0000256" key="1">
    <source>
        <dbReference type="SAM" id="MobiDB-lite"/>
    </source>
</evidence>
<accession>A0A8H6JI67</accession>
<keyword evidence="3" id="KW-1185">Reference proteome</keyword>
<reference evidence="2 3" key="1">
    <citation type="journal article" date="2020" name="Phytopathology">
        <title>Genome Sequence Resources of Colletotrichum truncatum, C. plurivorum, C. musicola, and C. sojae: Four Species Pathogenic to Soybean (Glycine max).</title>
        <authorList>
            <person name="Rogerio F."/>
            <person name="Boufleur T.R."/>
            <person name="Ciampi-Guillardi M."/>
            <person name="Sukno S.A."/>
            <person name="Thon M.R."/>
            <person name="Massola Junior N.S."/>
            <person name="Baroncelli R."/>
        </authorList>
    </citation>
    <scope>NUCLEOTIDE SEQUENCE [LARGE SCALE GENOMIC DNA]</scope>
    <source>
        <strain evidence="2 3">LFN0009</strain>
    </source>
</reference>
<proteinExistence type="predicted"/>
<organism evidence="2 3">
    <name type="scientific">Colletotrichum sojae</name>
    <dbReference type="NCBI Taxonomy" id="2175907"/>
    <lineage>
        <taxon>Eukaryota</taxon>
        <taxon>Fungi</taxon>
        <taxon>Dikarya</taxon>
        <taxon>Ascomycota</taxon>
        <taxon>Pezizomycotina</taxon>
        <taxon>Sordariomycetes</taxon>
        <taxon>Hypocreomycetidae</taxon>
        <taxon>Glomerellales</taxon>
        <taxon>Glomerellaceae</taxon>
        <taxon>Colletotrichum</taxon>
        <taxon>Colletotrichum orchidearum species complex</taxon>
    </lineage>
</organism>
<gene>
    <name evidence="2" type="ORF">CSOJ01_04542</name>
</gene>
<evidence type="ECO:0000313" key="2">
    <source>
        <dbReference type="EMBL" id="KAF6813520.1"/>
    </source>
</evidence>
<dbReference type="AlphaFoldDB" id="A0A8H6JI67"/>
<dbReference type="EMBL" id="WIGN01000052">
    <property type="protein sequence ID" value="KAF6813520.1"/>
    <property type="molecule type" value="Genomic_DNA"/>
</dbReference>
<name>A0A8H6JI67_9PEZI</name>
<comment type="caution">
    <text evidence="2">The sequence shown here is derived from an EMBL/GenBank/DDBJ whole genome shotgun (WGS) entry which is preliminary data.</text>
</comment>
<feature type="compositionally biased region" description="Basic and acidic residues" evidence="1">
    <location>
        <begin position="10"/>
        <end position="29"/>
    </location>
</feature>
<sequence length="213" mass="23969">MTDLAPLGHSSERDKAALPEKTNKTRARQDTSLWEATLAAAEEDRQEGLFRNPCDFDAGDCRGCWKCWAASGVIAVKRIKRGQLTSRTDDGCSDAARRRLSCPWMWTACGSSSESHQWKEAQAASRRPGPAGTAARRMSWAGSMQSNGLAVGRSRDVECEPWRLAWLWFRFWLWLWLWTSGNAQVRTPSHTVGGFSALKCNDRKHPRVDDQQN</sequence>
<evidence type="ECO:0000313" key="3">
    <source>
        <dbReference type="Proteomes" id="UP000652219"/>
    </source>
</evidence>
<protein>
    <submittedName>
        <fullName evidence="2">Uncharacterized protein</fullName>
    </submittedName>
</protein>
<feature type="region of interest" description="Disordered" evidence="1">
    <location>
        <begin position="1"/>
        <end position="31"/>
    </location>
</feature>